<proteinExistence type="predicted"/>
<dbReference type="Gene3D" id="3.90.1150.10">
    <property type="entry name" value="Aspartate Aminotransferase, domain 1"/>
    <property type="match status" value="1"/>
</dbReference>
<evidence type="ECO:0000313" key="3">
    <source>
        <dbReference type="Proteomes" id="UP000245698"/>
    </source>
</evidence>
<dbReference type="RefSeq" id="WP_123147705.1">
    <property type="nucleotide sequence ID" value="NZ_FUIG01000019.1"/>
</dbReference>
<dbReference type="CDD" id="cd00609">
    <property type="entry name" value="AAT_like"/>
    <property type="match status" value="1"/>
</dbReference>
<dbReference type="Pfam" id="PF00155">
    <property type="entry name" value="Aminotran_1_2"/>
    <property type="match status" value="1"/>
</dbReference>
<sequence length="378" mass="41360">MNTQQASSPMPQAGMIDMTRTMPPQIEGFETYIQDGMSYVVGRDDLSQLVQRHRFFGTDSERAVSAEWLSTRLGFRPEADRVFMTGGTQNSLQILLARLGGTAGCVATETLSYAGTTQICGLLGLKLVGIPIDEYGIIPEAFADVCERDRPRVLYCNPTIHNPTTSVLPEARRSAIAEMARKYGVSIIEDDVHGMIALDVPAPIASIAPDITWYIMSVSKCIGMGLRTAFLVAPSSTALAELRGPVQSISAWFIPAISSALITHLIETGSADEIAMKIRDEVEVRQQIATEALHGQVFHTHKNALHLWLGLPDHWTPTKLAEAVRPFKVQIRPSDLFNAGGMTMPNKIRLSLVAPQTRQDLTNAMVALVKNLRNGPVR</sequence>
<dbReference type="InterPro" id="IPR004839">
    <property type="entry name" value="Aminotransferase_I/II_large"/>
</dbReference>
<dbReference type="InterPro" id="IPR051446">
    <property type="entry name" value="HTH_trans_reg/aminotransferase"/>
</dbReference>
<dbReference type="PANTHER" id="PTHR46577">
    <property type="entry name" value="HTH-TYPE TRANSCRIPTIONAL REGULATORY PROTEIN GABR"/>
    <property type="match status" value="1"/>
</dbReference>
<evidence type="ECO:0000259" key="1">
    <source>
        <dbReference type="Pfam" id="PF00155"/>
    </source>
</evidence>
<protein>
    <recommendedName>
        <fullName evidence="1">Aminotransferase class I/classII large domain-containing protein</fullName>
    </recommendedName>
</protein>
<keyword evidence="3" id="KW-1185">Reference proteome</keyword>
<dbReference type="SUPFAM" id="SSF53383">
    <property type="entry name" value="PLP-dependent transferases"/>
    <property type="match status" value="1"/>
</dbReference>
<dbReference type="InterPro" id="IPR015424">
    <property type="entry name" value="PyrdxlP-dep_Trfase"/>
</dbReference>
<evidence type="ECO:0000313" key="2">
    <source>
        <dbReference type="EMBL" id="SJM30217.1"/>
    </source>
</evidence>
<gene>
    <name evidence="2" type="ORF">BQ8482_130116</name>
</gene>
<dbReference type="InterPro" id="IPR015421">
    <property type="entry name" value="PyrdxlP-dep_Trfase_major"/>
</dbReference>
<organism evidence="2 3">
    <name type="scientific">Mesorhizobium delmotii</name>
    <dbReference type="NCBI Taxonomy" id="1631247"/>
    <lineage>
        <taxon>Bacteria</taxon>
        <taxon>Pseudomonadati</taxon>
        <taxon>Pseudomonadota</taxon>
        <taxon>Alphaproteobacteria</taxon>
        <taxon>Hyphomicrobiales</taxon>
        <taxon>Phyllobacteriaceae</taxon>
        <taxon>Mesorhizobium</taxon>
    </lineage>
</organism>
<dbReference type="AlphaFoldDB" id="A0A2P9AGG4"/>
<dbReference type="Proteomes" id="UP000245698">
    <property type="component" value="Unassembled WGS sequence"/>
</dbReference>
<dbReference type="InterPro" id="IPR015422">
    <property type="entry name" value="PyrdxlP-dep_Trfase_small"/>
</dbReference>
<name>A0A2P9AGG4_9HYPH</name>
<reference evidence="3" key="1">
    <citation type="submission" date="2016-12" db="EMBL/GenBank/DDBJ databases">
        <authorList>
            <person name="Brunel B."/>
        </authorList>
    </citation>
    <scope>NUCLEOTIDE SEQUENCE [LARGE SCALE GENOMIC DNA]</scope>
</reference>
<feature type="domain" description="Aminotransferase class I/classII large" evidence="1">
    <location>
        <begin position="65"/>
        <end position="367"/>
    </location>
</feature>
<dbReference type="PANTHER" id="PTHR46577:SF1">
    <property type="entry name" value="HTH-TYPE TRANSCRIPTIONAL REGULATORY PROTEIN GABR"/>
    <property type="match status" value="1"/>
</dbReference>
<accession>A0A2P9AGG4</accession>
<dbReference type="GO" id="GO:0030170">
    <property type="term" value="F:pyridoxal phosphate binding"/>
    <property type="evidence" value="ECO:0007669"/>
    <property type="project" value="InterPro"/>
</dbReference>
<dbReference type="EMBL" id="FUIG01000019">
    <property type="protein sequence ID" value="SJM30217.1"/>
    <property type="molecule type" value="Genomic_DNA"/>
</dbReference>
<dbReference type="Gene3D" id="3.40.640.10">
    <property type="entry name" value="Type I PLP-dependent aspartate aminotransferase-like (Major domain)"/>
    <property type="match status" value="1"/>
</dbReference>